<dbReference type="RefSeq" id="WP_210155348.1">
    <property type="nucleotide sequence ID" value="NZ_JAFCNB010000004.1"/>
</dbReference>
<comment type="similarity">
    <text evidence="1">Belongs to the cycloisomerase 2 family.</text>
</comment>
<dbReference type="InterPro" id="IPR019405">
    <property type="entry name" value="Lactonase_7-beta_prop"/>
</dbReference>
<sequence>MSRPQTGTPTSGDLVIGGYTPDTDGSGPGLTVVRADPSGGLAPVAEAPASGPSFVVEHPELPLLYAVLERPDGGVAVFAEEPGGPRRLAERPSGGSFPCHVAIDPDAEWLAVANYGDGTVAAYRLDDDGMLAPDPLLFRNEGSGPDPERQRGPHAHQAVFGPDRVLHVTDLGTDEMRRFLPGMVPHPEGPVRLAPGSGPRHFVHHQEHWYVTGELDGTVRVYDEDWREVGGTAASESGEHNLPSHIAVSADGRHLYVGNRGPDTVTVFAPDGPRLERVAEVPSGGHWPRHFAVTPDRLYVAEQRSDEVTALDLVDGLPRAGVRAMGVGSPSCVLVRSRATATGDEGPV</sequence>
<dbReference type="Gene3D" id="2.130.10.10">
    <property type="entry name" value="YVTN repeat-like/Quinoprotein amine dehydrogenase"/>
    <property type="match status" value="1"/>
</dbReference>
<name>A0A940WN17_9ACTN</name>
<keyword evidence="4" id="KW-1185">Reference proteome</keyword>
<dbReference type="InterPro" id="IPR015943">
    <property type="entry name" value="WD40/YVTN_repeat-like_dom_sf"/>
</dbReference>
<dbReference type="PANTHER" id="PTHR30344:SF1">
    <property type="entry name" value="6-PHOSPHOGLUCONOLACTONASE"/>
    <property type="match status" value="1"/>
</dbReference>
<dbReference type="Pfam" id="PF10282">
    <property type="entry name" value="Lactonase"/>
    <property type="match status" value="1"/>
</dbReference>
<feature type="compositionally biased region" description="Polar residues" evidence="2">
    <location>
        <begin position="1"/>
        <end position="11"/>
    </location>
</feature>
<protein>
    <submittedName>
        <fullName evidence="3">Lactonase family protein</fullName>
    </submittedName>
</protein>
<evidence type="ECO:0000313" key="4">
    <source>
        <dbReference type="Proteomes" id="UP000674234"/>
    </source>
</evidence>
<comment type="caution">
    <text evidence="3">The sequence shown here is derived from an EMBL/GenBank/DDBJ whole genome shotgun (WGS) entry which is preliminary data.</text>
</comment>
<evidence type="ECO:0000313" key="3">
    <source>
        <dbReference type="EMBL" id="MBP2704046.1"/>
    </source>
</evidence>
<dbReference type="InterPro" id="IPR050282">
    <property type="entry name" value="Cycloisomerase_2"/>
</dbReference>
<accession>A0A940WN17</accession>
<dbReference type="PANTHER" id="PTHR30344">
    <property type="entry name" value="6-PHOSPHOGLUCONOLACTONASE-RELATED"/>
    <property type="match status" value="1"/>
</dbReference>
<dbReference type="Proteomes" id="UP000674234">
    <property type="component" value="Unassembled WGS sequence"/>
</dbReference>
<dbReference type="GO" id="GO:0017057">
    <property type="term" value="F:6-phosphogluconolactonase activity"/>
    <property type="evidence" value="ECO:0007669"/>
    <property type="project" value="TreeGrafter"/>
</dbReference>
<evidence type="ECO:0000256" key="1">
    <source>
        <dbReference type="ARBA" id="ARBA00005564"/>
    </source>
</evidence>
<gene>
    <name evidence="3" type="ORF">JOL79_09520</name>
</gene>
<dbReference type="EMBL" id="JAFCNB010000004">
    <property type="protein sequence ID" value="MBP2704046.1"/>
    <property type="molecule type" value="Genomic_DNA"/>
</dbReference>
<proteinExistence type="inferred from homology"/>
<evidence type="ECO:0000256" key="2">
    <source>
        <dbReference type="SAM" id="MobiDB-lite"/>
    </source>
</evidence>
<organism evidence="3 4">
    <name type="scientific">Microbispora oryzae</name>
    <dbReference type="NCBI Taxonomy" id="2806554"/>
    <lineage>
        <taxon>Bacteria</taxon>
        <taxon>Bacillati</taxon>
        <taxon>Actinomycetota</taxon>
        <taxon>Actinomycetes</taxon>
        <taxon>Streptosporangiales</taxon>
        <taxon>Streptosporangiaceae</taxon>
        <taxon>Microbispora</taxon>
    </lineage>
</organism>
<dbReference type="AlphaFoldDB" id="A0A940WN17"/>
<dbReference type="InterPro" id="IPR011048">
    <property type="entry name" value="Haem_d1_sf"/>
</dbReference>
<reference evidence="3" key="1">
    <citation type="submission" date="2021-02" db="EMBL/GenBank/DDBJ databases">
        <title>Draft genome sequence of Microbispora sp. RL4-1S isolated from rice leaves in Thailand.</title>
        <authorList>
            <person name="Muangham S."/>
            <person name="Duangmal K."/>
        </authorList>
    </citation>
    <scope>NUCLEOTIDE SEQUENCE</scope>
    <source>
        <strain evidence="3">RL4-1S</strain>
    </source>
</reference>
<dbReference type="SUPFAM" id="SSF51004">
    <property type="entry name" value="C-terminal (heme d1) domain of cytochrome cd1-nitrite reductase"/>
    <property type="match status" value="1"/>
</dbReference>
<feature type="region of interest" description="Disordered" evidence="2">
    <location>
        <begin position="1"/>
        <end position="47"/>
    </location>
</feature>